<proteinExistence type="predicted"/>
<dbReference type="EMBL" id="BSYR01000001">
    <property type="protein sequence ID" value="GMI63588.1"/>
    <property type="molecule type" value="Genomic_DNA"/>
</dbReference>
<evidence type="ECO:0000313" key="1">
    <source>
        <dbReference type="EMBL" id="GMI63588.1"/>
    </source>
</evidence>
<dbReference type="Proteomes" id="UP001165190">
    <property type="component" value="Unassembled WGS sequence"/>
</dbReference>
<name>A0A9W7LFY7_HIBTR</name>
<protein>
    <submittedName>
        <fullName evidence="1">Uncharacterized protein</fullName>
    </submittedName>
</protein>
<accession>A0A9W7LFY7</accession>
<reference evidence="1" key="1">
    <citation type="submission" date="2023-05" db="EMBL/GenBank/DDBJ databases">
        <title>Genome and transcriptome analyses reveal genes involved in the formation of fine ridges on petal epidermal cells in Hibiscus trionum.</title>
        <authorList>
            <person name="Koshimizu S."/>
            <person name="Masuda S."/>
            <person name="Ishii T."/>
            <person name="Shirasu K."/>
            <person name="Hoshino A."/>
            <person name="Arita M."/>
        </authorList>
    </citation>
    <scope>NUCLEOTIDE SEQUENCE</scope>
    <source>
        <strain evidence="1">Hamamatsu line</strain>
    </source>
</reference>
<organism evidence="1 2">
    <name type="scientific">Hibiscus trionum</name>
    <name type="common">Flower of an hour</name>
    <dbReference type="NCBI Taxonomy" id="183268"/>
    <lineage>
        <taxon>Eukaryota</taxon>
        <taxon>Viridiplantae</taxon>
        <taxon>Streptophyta</taxon>
        <taxon>Embryophyta</taxon>
        <taxon>Tracheophyta</taxon>
        <taxon>Spermatophyta</taxon>
        <taxon>Magnoliopsida</taxon>
        <taxon>eudicotyledons</taxon>
        <taxon>Gunneridae</taxon>
        <taxon>Pentapetalae</taxon>
        <taxon>rosids</taxon>
        <taxon>malvids</taxon>
        <taxon>Malvales</taxon>
        <taxon>Malvaceae</taxon>
        <taxon>Malvoideae</taxon>
        <taxon>Hibiscus</taxon>
    </lineage>
</organism>
<sequence>MSITVTQPRSSPLLFVVGAIGHRKPLNRRHVWEGTSSRAVEARWRDQGCMELFWRGASWGQPELYGLV</sequence>
<gene>
    <name evidence="1" type="ORF">HRI_000028100</name>
</gene>
<comment type="caution">
    <text evidence="1">The sequence shown here is derived from an EMBL/GenBank/DDBJ whole genome shotgun (WGS) entry which is preliminary data.</text>
</comment>
<dbReference type="AlphaFoldDB" id="A0A9W7LFY7"/>
<keyword evidence="2" id="KW-1185">Reference proteome</keyword>
<evidence type="ECO:0000313" key="2">
    <source>
        <dbReference type="Proteomes" id="UP001165190"/>
    </source>
</evidence>